<sequence>MSLIASKQGQSQKFKFGGTDMNPTLWWKKHGDGDDDGDDGGYDYAPAACIEGNGDYEYAPTASMEGDDDDDDDDDGGYDYAPAA</sequence>
<proteinExistence type="predicted"/>
<dbReference type="PANTHER" id="PTHR37077">
    <property type="match status" value="1"/>
</dbReference>
<name>A0AAE0E4M7_9ROSI</name>
<keyword evidence="3" id="KW-1185">Reference proteome</keyword>
<dbReference type="AlphaFoldDB" id="A0AAE0E4M7"/>
<accession>A0AAE0E4M7</accession>
<reference evidence="2" key="1">
    <citation type="journal article" date="2023" name="Plant J.">
        <title>Genome sequences and population genomics provide insights into the demographic history, inbreeding, and mutation load of two 'living fossil' tree species of Dipteronia.</title>
        <authorList>
            <person name="Feng Y."/>
            <person name="Comes H.P."/>
            <person name="Chen J."/>
            <person name="Zhu S."/>
            <person name="Lu R."/>
            <person name="Zhang X."/>
            <person name="Li P."/>
            <person name="Qiu J."/>
            <person name="Olsen K.M."/>
            <person name="Qiu Y."/>
        </authorList>
    </citation>
    <scope>NUCLEOTIDE SEQUENCE</scope>
    <source>
        <strain evidence="2">NBL</strain>
    </source>
</reference>
<feature type="compositionally biased region" description="Acidic residues" evidence="1">
    <location>
        <begin position="65"/>
        <end position="77"/>
    </location>
</feature>
<dbReference type="PANTHER" id="PTHR37077:SF1">
    <property type="match status" value="1"/>
</dbReference>
<evidence type="ECO:0000256" key="1">
    <source>
        <dbReference type="SAM" id="MobiDB-lite"/>
    </source>
</evidence>
<dbReference type="Proteomes" id="UP001281410">
    <property type="component" value="Unassembled WGS sequence"/>
</dbReference>
<comment type="caution">
    <text evidence="2">The sequence shown here is derived from an EMBL/GenBank/DDBJ whole genome shotgun (WGS) entry which is preliminary data.</text>
</comment>
<evidence type="ECO:0000313" key="3">
    <source>
        <dbReference type="Proteomes" id="UP001281410"/>
    </source>
</evidence>
<gene>
    <name evidence="2" type="ORF">Dsin_015522</name>
</gene>
<evidence type="ECO:0000313" key="2">
    <source>
        <dbReference type="EMBL" id="KAK3210816.1"/>
    </source>
</evidence>
<feature type="region of interest" description="Disordered" evidence="1">
    <location>
        <begin position="53"/>
        <end position="84"/>
    </location>
</feature>
<feature type="region of interest" description="Disordered" evidence="1">
    <location>
        <begin position="27"/>
        <end position="46"/>
    </location>
</feature>
<organism evidence="2 3">
    <name type="scientific">Dipteronia sinensis</name>
    <dbReference type="NCBI Taxonomy" id="43782"/>
    <lineage>
        <taxon>Eukaryota</taxon>
        <taxon>Viridiplantae</taxon>
        <taxon>Streptophyta</taxon>
        <taxon>Embryophyta</taxon>
        <taxon>Tracheophyta</taxon>
        <taxon>Spermatophyta</taxon>
        <taxon>Magnoliopsida</taxon>
        <taxon>eudicotyledons</taxon>
        <taxon>Gunneridae</taxon>
        <taxon>Pentapetalae</taxon>
        <taxon>rosids</taxon>
        <taxon>malvids</taxon>
        <taxon>Sapindales</taxon>
        <taxon>Sapindaceae</taxon>
        <taxon>Hippocastanoideae</taxon>
        <taxon>Acereae</taxon>
        <taxon>Dipteronia</taxon>
    </lineage>
</organism>
<protein>
    <submittedName>
        <fullName evidence="2">Uncharacterized protein</fullName>
    </submittedName>
</protein>
<dbReference type="EMBL" id="JANJYJ010000005">
    <property type="protein sequence ID" value="KAK3210816.1"/>
    <property type="molecule type" value="Genomic_DNA"/>
</dbReference>